<reference evidence="1 2" key="1">
    <citation type="journal article" date="2018" name="Nat. Biotechnol.">
        <title>A standardized bacterial taxonomy based on genome phylogeny substantially revises the tree of life.</title>
        <authorList>
            <person name="Parks D.H."/>
            <person name="Chuvochina M."/>
            <person name="Waite D.W."/>
            <person name="Rinke C."/>
            <person name="Skarshewski A."/>
            <person name="Chaumeil P.A."/>
            <person name="Hugenholtz P."/>
        </authorList>
    </citation>
    <scope>NUCLEOTIDE SEQUENCE [LARGE SCALE GENOMIC DNA]</scope>
    <source>
        <strain evidence="1">UBA7921</strain>
    </source>
</reference>
<dbReference type="Proteomes" id="UP000262454">
    <property type="component" value="Unassembled WGS sequence"/>
</dbReference>
<protein>
    <recommendedName>
        <fullName evidence="3">DUF2769 domain-containing protein</fullName>
    </recommendedName>
</protein>
<evidence type="ECO:0008006" key="3">
    <source>
        <dbReference type="Google" id="ProtNLM"/>
    </source>
</evidence>
<dbReference type="AlphaFoldDB" id="A0A348MJN8"/>
<comment type="caution">
    <text evidence="1">The sequence shown here is derived from an EMBL/GenBank/DDBJ whole genome shotgun (WGS) entry which is preliminary data.</text>
</comment>
<evidence type="ECO:0000313" key="1">
    <source>
        <dbReference type="EMBL" id="HAF07264.1"/>
    </source>
</evidence>
<sequence length="70" mass="8467">MNKKTECLCIKCDNYKKNLNTKFFCDNFSEIFEDVSSNDCLCEKCKYHSEKKYKFNLYCYNGTEEKLKEM</sequence>
<name>A0A348MJN8_UNCW3</name>
<dbReference type="Pfam" id="PF10967">
    <property type="entry name" value="DUF2769"/>
    <property type="match status" value="1"/>
</dbReference>
<gene>
    <name evidence="1" type="ORF">DCG82_02525</name>
</gene>
<accession>A0A348MJN8</accession>
<dbReference type="InterPro" id="IPR020075">
    <property type="entry name" value="Uncharacterised_AF2234"/>
</dbReference>
<dbReference type="EMBL" id="DMCX01000015">
    <property type="protein sequence ID" value="HAF07264.1"/>
    <property type="molecule type" value="Genomic_DNA"/>
</dbReference>
<proteinExistence type="predicted"/>
<evidence type="ECO:0000313" key="2">
    <source>
        <dbReference type="Proteomes" id="UP000262454"/>
    </source>
</evidence>
<organism evidence="1 2">
    <name type="scientific">candidate division WOR-3 bacterium</name>
    <dbReference type="NCBI Taxonomy" id="2052148"/>
    <lineage>
        <taxon>Bacteria</taxon>
        <taxon>Bacteria division WOR-3</taxon>
    </lineage>
</organism>